<dbReference type="Gene3D" id="1.10.287.1260">
    <property type="match status" value="3"/>
</dbReference>
<evidence type="ECO:0000256" key="2">
    <source>
        <dbReference type="SAM" id="Phobius"/>
    </source>
</evidence>
<feature type="transmembrane region" description="Helical" evidence="2">
    <location>
        <begin position="433"/>
        <end position="454"/>
    </location>
</feature>
<reference evidence="3 4" key="1">
    <citation type="submission" date="2021-05" db="EMBL/GenBank/DDBJ databases">
        <title>Novel Bacillus species.</title>
        <authorList>
            <person name="Liu G."/>
        </authorList>
    </citation>
    <scope>NUCLEOTIDE SEQUENCE [LARGE SCALE GENOMIC DNA]</scope>
    <source>
        <strain evidence="4">FJAT-49780</strain>
    </source>
</reference>
<dbReference type="InterPro" id="IPR008910">
    <property type="entry name" value="MSC_TM_helix"/>
</dbReference>
<evidence type="ECO:0000313" key="4">
    <source>
        <dbReference type="Proteomes" id="UP000681414"/>
    </source>
</evidence>
<feature type="transmembrane region" description="Helical" evidence="2">
    <location>
        <begin position="460"/>
        <end position="485"/>
    </location>
</feature>
<dbReference type="InterPro" id="IPR045275">
    <property type="entry name" value="MscS_archaea/bacteria_type"/>
</dbReference>
<evidence type="ECO:0000313" key="3">
    <source>
        <dbReference type="EMBL" id="MBS4195811.1"/>
    </source>
</evidence>
<dbReference type="GO" id="GO:0008381">
    <property type="term" value="F:mechanosensitive monoatomic ion channel activity"/>
    <property type="evidence" value="ECO:0007669"/>
    <property type="project" value="InterPro"/>
</dbReference>
<dbReference type="PANTHER" id="PTHR30221:SF1">
    <property type="entry name" value="SMALL-CONDUCTANCE MECHANOSENSITIVE CHANNEL"/>
    <property type="match status" value="1"/>
</dbReference>
<dbReference type="Proteomes" id="UP000681414">
    <property type="component" value="Unassembled WGS sequence"/>
</dbReference>
<feature type="transmembrane region" description="Helical" evidence="2">
    <location>
        <begin position="257"/>
        <end position="283"/>
    </location>
</feature>
<name>A0A942TFH8_9BACI</name>
<feature type="region of interest" description="Disordered" evidence="1">
    <location>
        <begin position="506"/>
        <end position="556"/>
    </location>
</feature>
<feature type="transmembrane region" description="Helical" evidence="2">
    <location>
        <begin position="175"/>
        <end position="196"/>
    </location>
</feature>
<feature type="compositionally biased region" description="Polar residues" evidence="1">
    <location>
        <begin position="513"/>
        <end position="525"/>
    </location>
</feature>
<feature type="transmembrane region" description="Helical" evidence="2">
    <location>
        <begin position="303"/>
        <end position="323"/>
    </location>
</feature>
<feature type="transmembrane region" description="Helical" evidence="2">
    <location>
        <begin position="20"/>
        <end position="38"/>
    </location>
</feature>
<feature type="transmembrane region" description="Helical" evidence="2">
    <location>
        <begin position="397"/>
        <end position="421"/>
    </location>
</feature>
<feature type="transmembrane region" description="Helical" evidence="2">
    <location>
        <begin position="364"/>
        <end position="385"/>
    </location>
</feature>
<keyword evidence="2" id="KW-0472">Membrane</keyword>
<evidence type="ECO:0000256" key="1">
    <source>
        <dbReference type="SAM" id="MobiDB-lite"/>
    </source>
</evidence>
<feature type="transmembrane region" description="Helical" evidence="2">
    <location>
        <begin position="208"/>
        <end position="229"/>
    </location>
</feature>
<dbReference type="EMBL" id="JAGYPG010000002">
    <property type="protein sequence ID" value="MBS4195811.1"/>
    <property type="molecule type" value="Genomic_DNA"/>
</dbReference>
<organism evidence="3 4">
    <name type="scientific">Lederbergia citri</name>
    <dbReference type="NCBI Taxonomy" id="2833580"/>
    <lineage>
        <taxon>Bacteria</taxon>
        <taxon>Bacillati</taxon>
        <taxon>Bacillota</taxon>
        <taxon>Bacilli</taxon>
        <taxon>Bacillales</taxon>
        <taxon>Bacillaceae</taxon>
        <taxon>Lederbergia</taxon>
    </lineage>
</organism>
<proteinExistence type="predicted"/>
<sequence>MPFDSSYNWASIYVSKLPNLLWALIVLLIGWIIAKAIGKAVEKGLKKTNWEERLFVSQHPDGTAKPARRVNTNELIGKIVYYILLVLVFILFFHLLNLGAITSPFLGMFATMLAFVPAILKAALILLMAYVIATLLKVLIIKGGEKANVTSLMQKMNVAESGTDSRKFLYTAGKIVFYLVMLLFIPGVLAALNIHGVSGPFGGMLENILGFIPKLLAAALILLIGWFVAKIIRDLVTGLLKTVGTEKLASRLGLQKLLGTTSLSSIIGTIVFVLIMIPIVISALDQLDIRAITDPAVAMLNDIMTMIPNLVIAVLLIALSVWLGKWVRHIVAELLQRVGFDSLTRNLAVGNWKPGANGMLMSELVGYIAQVLIVFLITIEALNLIKLDFLVLMLTAITAYLPQVLAAVIILALGLIVANIVDKVLSNILTGPSFKLITAVAKYAIIALAIFMALDQLGVAATIVNSAFILILGGLALAFGLSFGLGGKEFAKNYLEKLDKTIEQTDVDKSKKPASTNTDHSNFTEPNPGFTEPTDIEDDNDFRDDRGPSDSWPPKQ</sequence>
<dbReference type="Pfam" id="PF05552">
    <property type="entry name" value="MS_channel_1st_1"/>
    <property type="match status" value="5"/>
</dbReference>
<dbReference type="NCBIfam" id="NF033912">
    <property type="entry name" value="msc"/>
    <property type="match status" value="1"/>
</dbReference>
<dbReference type="RefSeq" id="WP_213125001.1">
    <property type="nucleotide sequence ID" value="NZ_JAGYPG010000002.1"/>
</dbReference>
<feature type="transmembrane region" description="Helical" evidence="2">
    <location>
        <begin position="75"/>
        <end position="96"/>
    </location>
</feature>
<feature type="transmembrane region" description="Helical" evidence="2">
    <location>
        <begin position="108"/>
        <end position="136"/>
    </location>
</feature>
<dbReference type="PANTHER" id="PTHR30221">
    <property type="entry name" value="SMALL-CONDUCTANCE MECHANOSENSITIVE CHANNEL"/>
    <property type="match status" value="1"/>
</dbReference>
<gene>
    <name evidence="3" type="ORF">KHA97_12155</name>
</gene>
<protein>
    <submittedName>
        <fullName evidence="3">Mechanosensitive ion channel</fullName>
    </submittedName>
</protein>
<accession>A0A942TFH8</accession>
<keyword evidence="2" id="KW-1133">Transmembrane helix</keyword>
<keyword evidence="2" id="KW-0812">Transmembrane</keyword>
<dbReference type="AlphaFoldDB" id="A0A942TFH8"/>
<keyword evidence="4" id="KW-1185">Reference proteome</keyword>
<comment type="caution">
    <text evidence="3">The sequence shown here is derived from an EMBL/GenBank/DDBJ whole genome shotgun (WGS) entry which is preliminary data.</text>
</comment>